<protein>
    <submittedName>
        <fullName evidence="10">ABC transporter permease</fullName>
    </submittedName>
</protein>
<dbReference type="PANTHER" id="PTHR30572">
    <property type="entry name" value="MEMBRANE COMPONENT OF TRANSPORTER-RELATED"/>
    <property type="match status" value="1"/>
</dbReference>
<dbReference type="GO" id="GO:0022857">
    <property type="term" value="F:transmembrane transporter activity"/>
    <property type="evidence" value="ECO:0007669"/>
    <property type="project" value="TreeGrafter"/>
</dbReference>
<evidence type="ECO:0000313" key="12">
    <source>
        <dbReference type="Proteomes" id="UP000283678"/>
    </source>
</evidence>
<sequence length="432" mass="49367">MLIHLLIIIKNNLRANLLLMAGMFVIATSLWYAVDYVYAVVVNQQKSLGFDWEHVYYVQAAVLPNESVECDTASRSDDEVTAEYLEFYNRLQHHPAVESACYTLMHFHYIWKNGSGTMSYDTLKTSAMYREVTPSYFTVFRVRGADECSPEELSRRASHTNDFVVTENTACRLLNPDINNMTVKGVELAGRFIHSGVSMREDEPDSVRVAAVCENQKYNEYSNWSKAVYRIVQLGQGDFKISYGSIPYHDIFIRVKADADRPGFVESFRKEMKKQLRVGNLYLADMRPMSYYRNEHLADYRSDLYTYLAIAGFFLANAFLAILGTFWFRTQQRREELAVRLVAGATPHNLQTLLMGEGFLLITIAYIPALVVAYNLGISDLVETWPVEWSFTRFLIGGLVTFLLLWAIAAISIWFPARQAMSIQPAEALHGE</sequence>
<feature type="transmembrane region" description="Helical" evidence="7">
    <location>
        <begin position="12"/>
        <end position="34"/>
    </location>
</feature>
<keyword evidence="3 7" id="KW-0812">Transmembrane</keyword>
<dbReference type="EMBL" id="SLTU01000001">
    <property type="protein sequence ID" value="TDA76718.1"/>
    <property type="molecule type" value="Genomic_DNA"/>
</dbReference>
<evidence type="ECO:0000313" key="11">
    <source>
        <dbReference type="EMBL" id="TDB06955.1"/>
    </source>
</evidence>
<name>A0A0K2HJA6_9BACT</name>
<dbReference type="EMBL" id="SLTX01000001">
    <property type="protein sequence ID" value="TDB06955.1"/>
    <property type="molecule type" value="Genomic_DNA"/>
</dbReference>
<keyword evidence="4 7" id="KW-1133">Transmembrane helix</keyword>
<dbReference type="PANTHER" id="PTHR30572:SF4">
    <property type="entry name" value="ABC TRANSPORTER PERMEASE YTRF"/>
    <property type="match status" value="1"/>
</dbReference>
<dbReference type="EMBL" id="QRZL01000024">
    <property type="protein sequence ID" value="RGV72346.1"/>
    <property type="molecule type" value="Genomic_DNA"/>
</dbReference>
<evidence type="ECO:0000259" key="8">
    <source>
        <dbReference type="Pfam" id="PF02687"/>
    </source>
</evidence>
<dbReference type="Proteomes" id="UP000294527">
    <property type="component" value="Unassembled WGS sequence"/>
</dbReference>
<accession>A0A0K2HJA6</accession>
<evidence type="ECO:0000256" key="3">
    <source>
        <dbReference type="ARBA" id="ARBA00022692"/>
    </source>
</evidence>
<comment type="caution">
    <text evidence="10">The sequence shown here is derived from an EMBL/GenBank/DDBJ whole genome shotgun (WGS) entry which is preliminary data.</text>
</comment>
<dbReference type="Proteomes" id="UP000294834">
    <property type="component" value="Unassembled WGS sequence"/>
</dbReference>
<feature type="domain" description="ABC3 transporter permease C-terminal" evidence="8">
    <location>
        <begin position="309"/>
        <end position="425"/>
    </location>
</feature>
<comment type="subcellular location">
    <subcellularLocation>
        <location evidence="1">Cell membrane</location>
        <topology evidence="1">Multi-pass membrane protein</topology>
    </subcellularLocation>
</comment>
<dbReference type="InterPro" id="IPR050250">
    <property type="entry name" value="Macrolide_Exporter_MacB"/>
</dbReference>
<evidence type="ECO:0000256" key="4">
    <source>
        <dbReference type="ARBA" id="ARBA00022989"/>
    </source>
</evidence>
<keyword evidence="5 7" id="KW-0472">Membrane</keyword>
<dbReference type="InterPro" id="IPR003838">
    <property type="entry name" value="ABC3_permease_C"/>
</dbReference>
<comment type="similarity">
    <text evidence="6">Belongs to the ABC-4 integral membrane protein family.</text>
</comment>
<reference evidence="9 12" key="1">
    <citation type="submission" date="2018-08" db="EMBL/GenBank/DDBJ databases">
        <title>A genome reference for cultivated species of the human gut microbiota.</title>
        <authorList>
            <person name="Zou Y."/>
            <person name="Xue W."/>
            <person name="Luo G."/>
        </authorList>
    </citation>
    <scope>NUCLEOTIDE SEQUENCE [LARGE SCALE GENOMIC DNA]</scope>
    <source>
        <strain evidence="9 12">AF14-1AC</strain>
    </source>
</reference>
<organism evidence="10 13">
    <name type="scientific">Phocaeicola dorei</name>
    <dbReference type="NCBI Taxonomy" id="357276"/>
    <lineage>
        <taxon>Bacteria</taxon>
        <taxon>Pseudomonadati</taxon>
        <taxon>Bacteroidota</taxon>
        <taxon>Bacteroidia</taxon>
        <taxon>Bacteroidales</taxon>
        <taxon>Bacteroidaceae</taxon>
        <taxon>Phocaeicola</taxon>
    </lineage>
</organism>
<dbReference type="RefSeq" id="WP_032934028.1">
    <property type="nucleotide sequence ID" value="NZ_CAXSLT010000001.1"/>
</dbReference>
<evidence type="ECO:0000313" key="10">
    <source>
        <dbReference type="EMBL" id="TDA76718.1"/>
    </source>
</evidence>
<evidence type="ECO:0000256" key="1">
    <source>
        <dbReference type="ARBA" id="ARBA00004651"/>
    </source>
</evidence>
<dbReference type="GO" id="GO:0005886">
    <property type="term" value="C:plasma membrane"/>
    <property type="evidence" value="ECO:0007669"/>
    <property type="project" value="UniProtKB-SubCell"/>
</dbReference>
<evidence type="ECO:0000313" key="9">
    <source>
        <dbReference type="EMBL" id="RGV72346.1"/>
    </source>
</evidence>
<evidence type="ECO:0000313" key="14">
    <source>
        <dbReference type="Proteomes" id="UP000294834"/>
    </source>
</evidence>
<dbReference type="Pfam" id="PF02687">
    <property type="entry name" value="FtsX"/>
    <property type="match status" value="1"/>
</dbReference>
<evidence type="ECO:0000313" key="13">
    <source>
        <dbReference type="Proteomes" id="UP000294527"/>
    </source>
</evidence>
<feature type="transmembrane region" description="Helical" evidence="7">
    <location>
        <begin position="394"/>
        <end position="415"/>
    </location>
</feature>
<dbReference type="Proteomes" id="UP000283678">
    <property type="component" value="Unassembled WGS sequence"/>
</dbReference>
<feature type="transmembrane region" description="Helical" evidence="7">
    <location>
        <begin position="304"/>
        <end position="328"/>
    </location>
</feature>
<feature type="transmembrane region" description="Helical" evidence="7">
    <location>
        <begin position="349"/>
        <end position="374"/>
    </location>
</feature>
<dbReference type="KEGG" id="bdh:GV66_12205"/>
<evidence type="ECO:0000256" key="6">
    <source>
        <dbReference type="ARBA" id="ARBA00038076"/>
    </source>
</evidence>
<dbReference type="AlphaFoldDB" id="A0A0K2HJA6"/>
<reference evidence="13 14" key="2">
    <citation type="journal article" date="2019" name="Nat. Microbiol.">
        <title>Genomic variation and strain-specific functional adaptation in the human gut microbiome during early life.</title>
        <authorList>
            <person name="Vatanen T."/>
            <person name="Plichta D.R."/>
            <person name="Somani J."/>
            <person name="Munch P.C."/>
            <person name="Arthur T.D."/>
            <person name="Hall A.B."/>
            <person name="Rudolf S."/>
            <person name="Oakeley E.J."/>
            <person name="Ke X."/>
            <person name="Young R.A."/>
            <person name="Haiser H.J."/>
            <person name="Kolde R."/>
            <person name="Yassour M."/>
            <person name="Luopajarvi K."/>
            <person name="Siljander H."/>
            <person name="Virtanen S.M."/>
            <person name="Ilonen J."/>
            <person name="Uibo R."/>
            <person name="Tillmann V."/>
            <person name="Mokurov S."/>
            <person name="Dorshakova N."/>
            <person name="Porter J.A."/>
            <person name="McHardy A.C."/>
            <person name="Lahdesmaki H."/>
            <person name="Vlamakis H."/>
            <person name="Huttenhower C."/>
            <person name="Knip M."/>
            <person name="Xavier R.J."/>
        </authorList>
    </citation>
    <scope>NUCLEOTIDE SEQUENCE [LARGE SCALE GENOMIC DNA]</scope>
    <source>
        <strain evidence="10 13">RJX1047</strain>
        <strain evidence="11 14">RJX1052</strain>
    </source>
</reference>
<evidence type="ECO:0000256" key="5">
    <source>
        <dbReference type="ARBA" id="ARBA00023136"/>
    </source>
</evidence>
<evidence type="ECO:0000256" key="7">
    <source>
        <dbReference type="SAM" id="Phobius"/>
    </source>
</evidence>
<evidence type="ECO:0000256" key="2">
    <source>
        <dbReference type="ARBA" id="ARBA00022475"/>
    </source>
</evidence>
<proteinExistence type="inferred from homology"/>
<gene>
    <name evidence="9" type="ORF">DWW04_18235</name>
    <name evidence="10" type="ORF">E1I98_10285</name>
    <name evidence="11" type="ORF">E1J06_05780</name>
</gene>
<keyword evidence="2" id="KW-1003">Cell membrane</keyword>